<evidence type="ECO:0000256" key="3">
    <source>
        <dbReference type="ARBA" id="ARBA00022691"/>
    </source>
</evidence>
<evidence type="ECO:0000259" key="8">
    <source>
        <dbReference type="PROSITE" id="PS51918"/>
    </source>
</evidence>
<dbReference type="InterPro" id="IPR000385">
    <property type="entry name" value="MoaA_NifB_PqqE_Fe-S-bd_CS"/>
</dbReference>
<evidence type="ECO:0000313" key="9">
    <source>
        <dbReference type="EMBL" id="QPJ63728.1"/>
    </source>
</evidence>
<keyword evidence="5" id="KW-0560">Oxidoreductase</keyword>
<dbReference type="PANTHER" id="PTHR11228:SF7">
    <property type="entry name" value="PQQA PEPTIDE CYCLASE"/>
    <property type="match status" value="1"/>
</dbReference>
<evidence type="ECO:0000313" key="10">
    <source>
        <dbReference type="Proteomes" id="UP000594688"/>
    </source>
</evidence>
<dbReference type="PANTHER" id="PTHR11228">
    <property type="entry name" value="RADICAL SAM DOMAIN PROTEIN"/>
    <property type="match status" value="1"/>
</dbReference>
<comment type="cofactor">
    <cofactor evidence="1">
        <name>[4Fe-4S] cluster</name>
        <dbReference type="ChEBI" id="CHEBI:49883"/>
    </cofactor>
</comment>
<sequence>MTFKNLQKWLPRLYSFFPQHLATRYALPPAHAFFEVTYRCNLRCDMCHYLEIIEDTENNRKYQQELSTDQVKQAIDRLPGFSLITFTGGEAFMKAEFLEILKHATQRHKVHVITNGTTLGESTVEFLVSNRVKRWWKPGMFYLGVSLEGHEALHDKITQVPGSFRKTREGLERLIKARGKNKFPLIHVTCVIGKDNVQDLVPLYEYVSGLGVEVMNFAVKNPATYNHHEGYDDADQLRNPAPQVEEIAPKLLRDVLDQLEDKSKQVATRLRFSPNYITTSEIVRYYSNKSSYQDYRCLIPWTKVAVSAYGDAFSCPHVPLGSIHDNGGELPWYGEKAKQFRQQLKEEKIFPGCLGCCQSEYTGSD</sequence>
<reference evidence="9 10" key="1">
    <citation type="submission" date="2020-02" db="EMBL/GenBank/DDBJ databases">
        <title>Genomic and physiological characterization of two novel Nitrospinaceae genera.</title>
        <authorList>
            <person name="Mueller A.J."/>
            <person name="Jung M.-Y."/>
            <person name="Strachan C.R."/>
            <person name="Herbold C.W."/>
            <person name="Kirkegaard R.H."/>
            <person name="Daims H."/>
        </authorList>
    </citation>
    <scope>NUCLEOTIDE SEQUENCE [LARGE SCALE GENOMIC DNA]</scope>
    <source>
        <strain evidence="9">EB</strain>
    </source>
</reference>
<evidence type="ECO:0000256" key="1">
    <source>
        <dbReference type="ARBA" id="ARBA00001966"/>
    </source>
</evidence>
<dbReference type="InterPro" id="IPR058240">
    <property type="entry name" value="rSAM_sf"/>
</dbReference>
<dbReference type="AlphaFoldDB" id="A0A7T0BZC8"/>
<dbReference type="InterPro" id="IPR007197">
    <property type="entry name" value="rSAM"/>
</dbReference>
<feature type="domain" description="Radical SAM core" evidence="8">
    <location>
        <begin position="26"/>
        <end position="269"/>
    </location>
</feature>
<dbReference type="InterPro" id="IPR013785">
    <property type="entry name" value="Aldolase_TIM"/>
</dbReference>
<keyword evidence="2" id="KW-0004">4Fe-4S</keyword>
<dbReference type="Gene3D" id="3.20.20.70">
    <property type="entry name" value="Aldolase class I"/>
    <property type="match status" value="1"/>
</dbReference>
<evidence type="ECO:0000256" key="6">
    <source>
        <dbReference type="ARBA" id="ARBA00023004"/>
    </source>
</evidence>
<accession>A0A7T0BZC8</accession>
<dbReference type="GO" id="GO:0051539">
    <property type="term" value="F:4 iron, 4 sulfur cluster binding"/>
    <property type="evidence" value="ECO:0007669"/>
    <property type="project" value="UniProtKB-KW"/>
</dbReference>
<keyword evidence="3" id="KW-0949">S-adenosyl-L-methionine</keyword>
<dbReference type="InterPro" id="IPR050377">
    <property type="entry name" value="Radical_SAM_PqqE_MftC-like"/>
</dbReference>
<protein>
    <submittedName>
        <fullName evidence="9">Radical SAM protein</fullName>
    </submittedName>
</protein>
<dbReference type="KEGG" id="nli:G3M70_06375"/>
<dbReference type="CDD" id="cd01335">
    <property type="entry name" value="Radical_SAM"/>
    <property type="match status" value="1"/>
</dbReference>
<dbReference type="Pfam" id="PF04055">
    <property type="entry name" value="Radical_SAM"/>
    <property type="match status" value="1"/>
</dbReference>
<keyword evidence="7" id="KW-0411">Iron-sulfur</keyword>
<name>A0A7T0BZC8_9BACT</name>
<proteinExistence type="predicted"/>
<keyword evidence="6" id="KW-0408">Iron</keyword>
<dbReference type="EMBL" id="CP048685">
    <property type="protein sequence ID" value="QPJ63728.1"/>
    <property type="molecule type" value="Genomic_DNA"/>
</dbReference>
<dbReference type="PROSITE" id="PS51918">
    <property type="entry name" value="RADICAL_SAM"/>
    <property type="match status" value="1"/>
</dbReference>
<dbReference type="SUPFAM" id="SSF102114">
    <property type="entry name" value="Radical SAM enzymes"/>
    <property type="match status" value="1"/>
</dbReference>
<dbReference type="SFLD" id="SFLDS00029">
    <property type="entry name" value="Radical_SAM"/>
    <property type="match status" value="1"/>
</dbReference>
<dbReference type="SFLD" id="SFLDG01067">
    <property type="entry name" value="SPASM/twitch_domain_containing"/>
    <property type="match status" value="1"/>
</dbReference>
<dbReference type="Proteomes" id="UP000594688">
    <property type="component" value="Chromosome"/>
</dbReference>
<evidence type="ECO:0000256" key="2">
    <source>
        <dbReference type="ARBA" id="ARBA00022485"/>
    </source>
</evidence>
<keyword evidence="4" id="KW-0479">Metal-binding</keyword>
<dbReference type="CDD" id="cd21109">
    <property type="entry name" value="SPASM"/>
    <property type="match status" value="1"/>
</dbReference>
<evidence type="ECO:0000256" key="4">
    <source>
        <dbReference type="ARBA" id="ARBA00022723"/>
    </source>
</evidence>
<dbReference type="GO" id="GO:0046872">
    <property type="term" value="F:metal ion binding"/>
    <property type="evidence" value="ECO:0007669"/>
    <property type="project" value="UniProtKB-KW"/>
</dbReference>
<evidence type="ECO:0000256" key="5">
    <source>
        <dbReference type="ARBA" id="ARBA00023002"/>
    </source>
</evidence>
<gene>
    <name evidence="9" type="ORF">G3M70_06375</name>
</gene>
<evidence type="ECO:0000256" key="7">
    <source>
        <dbReference type="ARBA" id="ARBA00023014"/>
    </source>
</evidence>
<dbReference type="GO" id="GO:0016491">
    <property type="term" value="F:oxidoreductase activity"/>
    <property type="evidence" value="ECO:0007669"/>
    <property type="project" value="UniProtKB-KW"/>
</dbReference>
<dbReference type="Pfam" id="PF13186">
    <property type="entry name" value="SPASM"/>
    <property type="match status" value="1"/>
</dbReference>
<dbReference type="InterPro" id="IPR023885">
    <property type="entry name" value="4Fe4S-binding_SPASM_dom"/>
</dbReference>
<organism evidence="9 10">
    <name type="scientific">Candidatus Nitronauta litoralis</name>
    <dbReference type="NCBI Taxonomy" id="2705533"/>
    <lineage>
        <taxon>Bacteria</taxon>
        <taxon>Pseudomonadati</taxon>
        <taxon>Nitrospinota/Tectimicrobiota group</taxon>
        <taxon>Nitrospinota</taxon>
        <taxon>Nitrospinia</taxon>
        <taxon>Nitrospinales</taxon>
        <taxon>Nitrospinaceae</taxon>
        <taxon>Candidatus Nitronauta</taxon>
    </lineage>
</organism>
<dbReference type="PROSITE" id="PS01305">
    <property type="entry name" value="MOAA_NIFB_PQQE"/>
    <property type="match status" value="1"/>
</dbReference>